<comment type="caution">
    <text evidence="1">The sequence shown here is derived from an EMBL/GenBank/DDBJ whole genome shotgun (WGS) entry which is preliminary data.</text>
</comment>
<dbReference type="EMBL" id="JAVCAP010000001">
    <property type="protein sequence ID" value="MDP8566386.1"/>
    <property type="molecule type" value="Genomic_DNA"/>
</dbReference>
<evidence type="ECO:0000313" key="1">
    <source>
        <dbReference type="EMBL" id="MDP8566386.1"/>
    </source>
</evidence>
<accession>A0ABT9JP79</accession>
<proteinExistence type="predicted"/>
<gene>
    <name evidence="1" type="ORF">Q9291_00865</name>
</gene>
<dbReference type="InterPro" id="IPR019734">
    <property type="entry name" value="TPR_rpt"/>
</dbReference>
<keyword evidence="2" id="KW-1185">Reference proteome</keyword>
<dbReference type="SMART" id="SM00028">
    <property type="entry name" value="TPR"/>
    <property type="match status" value="3"/>
</dbReference>
<name>A0ABT9JP79_9PROT</name>
<dbReference type="InterPro" id="IPR011990">
    <property type="entry name" value="TPR-like_helical_dom_sf"/>
</dbReference>
<organism evidence="1 2">
    <name type="scientific">Methylophilus aquaticus</name>
    <dbReference type="NCBI Taxonomy" id="1971610"/>
    <lineage>
        <taxon>Bacteria</taxon>
        <taxon>Pseudomonadati</taxon>
        <taxon>Pseudomonadota</taxon>
        <taxon>Betaproteobacteria</taxon>
        <taxon>Nitrosomonadales</taxon>
        <taxon>Methylophilaceae</taxon>
        <taxon>Methylophilus</taxon>
    </lineage>
</organism>
<evidence type="ECO:0000313" key="2">
    <source>
        <dbReference type="Proteomes" id="UP001225906"/>
    </source>
</evidence>
<evidence type="ECO:0008006" key="3">
    <source>
        <dbReference type="Google" id="ProtNLM"/>
    </source>
</evidence>
<dbReference type="RefSeq" id="WP_306388092.1">
    <property type="nucleotide sequence ID" value="NZ_JAVCAP010000001.1"/>
</dbReference>
<dbReference type="SUPFAM" id="SSF48452">
    <property type="entry name" value="TPR-like"/>
    <property type="match status" value="1"/>
</dbReference>
<dbReference type="Gene3D" id="1.25.40.10">
    <property type="entry name" value="Tetratricopeptide repeat domain"/>
    <property type="match status" value="1"/>
</dbReference>
<reference evidence="2" key="1">
    <citation type="journal article" date="2019" name="Int. J. Syst. Evol. Microbiol.">
        <title>The Global Catalogue of Microorganisms (GCM) 10K type strain sequencing project: providing services to taxonomists for standard genome sequencing and annotation.</title>
        <authorList>
            <consortium name="The Broad Institute Genomics Platform"/>
            <consortium name="The Broad Institute Genome Sequencing Center for Infectious Disease"/>
            <person name="Wu L."/>
            <person name="Ma J."/>
        </authorList>
    </citation>
    <scope>NUCLEOTIDE SEQUENCE [LARGE SCALE GENOMIC DNA]</scope>
    <source>
        <strain evidence="2">VKM B-3159</strain>
    </source>
</reference>
<protein>
    <recommendedName>
        <fullName evidence="3">Tetratricopeptide repeat protein</fullName>
    </recommendedName>
</protein>
<sequence length="210" mass="23838">MIKKQKLILGGIFVIVVFFGITFSKNWGTAVSENLLEKYKPEVKGLRNNRELALSRCPVMIKKLEKGLPELSKSKDKTQMPQAQKLIADCAFAAGDYQKSLDYYKHLSNFEPNVSRWHVLIAESFLGMKKPGDALQRATLATQLDPNDFEIRLLHARVLAKLALKNRAVEAYAQAIRIAPYDQIAITKMELADFVENSVDESEFADRKEY</sequence>
<dbReference type="Proteomes" id="UP001225906">
    <property type="component" value="Unassembled WGS sequence"/>
</dbReference>